<sequence>MRILCYFCEKNSLVSGILYPSIEELHHYFKFRICLRKVLPGLLGFYV</sequence>
<comment type="caution">
    <text evidence="1">The sequence shown here is derived from an EMBL/GenBank/DDBJ whole genome shotgun (WGS) entry which is preliminary data.</text>
</comment>
<evidence type="ECO:0000313" key="1">
    <source>
        <dbReference type="EMBL" id="EPJ27632.1"/>
    </source>
</evidence>
<organism evidence="1 2">
    <name type="scientific">Chlamydia psittaci 99DC5</name>
    <dbReference type="NCBI Taxonomy" id="1112251"/>
    <lineage>
        <taxon>Bacteria</taxon>
        <taxon>Pseudomonadati</taxon>
        <taxon>Chlamydiota</taxon>
        <taxon>Chlamydiia</taxon>
        <taxon>Chlamydiales</taxon>
        <taxon>Chlamydiaceae</taxon>
        <taxon>Chlamydia/Chlamydophila group</taxon>
        <taxon>Chlamydia</taxon>
    </lineage>
</organism>
<evidence type="ECO:0000313" key="2">
    <source>
        <dbReference type="Proteomes" id="UP000014627"/>
    </source>
</evidence>
<accession>A0ABP2X2S5</accession>
<dbReference type="EMBL" id="ATLC01000053">
    <property type="protein sequence ID" value="EPJ27632.1"/>
    <property type="molecule type" value="Genomic_DNA"/>
</dbReference>
<name>A0ABP2X2S5_CHLPS</name>
<proteinExistence type="predicted"/>
<gene>
    <name evidence="1" type="ORF">CP99DC5_0800</name>
</gene>
<reference evidence="1 2" key="1">
    <citation type="submission" date="2013-04" db="EMBL/GenBank/DDBJ databases">
        <title>Genome sequence of Chlamydia psittaci 99DC5.</title>
        <authorList>
            <person name="Huot-Creasy H."/>
            <person name="McCracken C.L."/>
            <person name="Humphries M."/>
            <person name="Sachse K."/>
            <person name="Laroucau K."/>
            <person name="Bavoil P."/>
            <person name="Myers G.S."/>
        </authorList>
    </citation>
    <scope>NUCLEOTIDE SEQUENCE [LARGE SCALE GENOMIC DNA]</scope>
    <source>
        <strain evidence="1 2">99DC5</strain>
    </source>
</reference>
<protein>
    <submittedName>
        <fullName evidence="1">Uncharacterized protein</fullName>
    </submittedName>
</protein>
<keyword evidence="2" id="KW-1185">Reference proteome</keyword>
<dbReference type="Proteomes" id="UP000014627">
    <property type="component" value="Unassembled WGS sequence"/>
</dbReference>